<sequence>MLDVLTTLPAEKLSKIRHLRVHGRKLELGFPGGSKFRACYGLASALKLLPGLRLDTLTVFGDTDYRHSYETLDELVREGSGWRELRFISPSCALLGYANSLPLFMDDTQERRFWWKSQPADWQGALGGRDGETSGPSVTVYRSTQRGRCGSVLDEWTRETYEQEVPQDRLSTENFGIWGDKLLLADGGHEKEMMIVARRGADIDYAEAEGSPFIRSDIRKDMEGRTWRAIRHYCGDALNGGNQGEEQVETDSYTNVEDYNWPPAGTPSHSNIYAGI</sequence>
<dbReference type="OrthoDB" id="4632349at2759"/>
<dbReference type="EMBL" id="QJNU01000485">
    <property type="protein sequence ID" value="RYO97630.1"/>
    <property type="molecule type" value="Genomic_DNA"/>
</dbReference>
<dbReference type="AlphaFoldDB" id="A0A4Q4T2H8"/>
<keyword evidence="2" id="KW-1185">Reference proteome</keyword>
<accession>A0A4Q4T2H8</accession>
<name>A0A4Q4T2H8_9PEZI</name>
<dbReference type="Proteomes" id="UP000293360">
    <property type="component" value="Unassembled WGS sequence"/>
</dbReference>
<comment type="caution">
    <text evidence="1">The sequence shown here is derived from an EMBL/GenBank/DDBJ whole genome shotgun (WGS) entry which is preliminary data.</text>
</comment>
<evidence type="ECO:0000313" key="1">
    <source>
        <dbReference type="EMBL" id="RYO97630.1"/>
    </source>
</evidence>
<proteinExistence type="predicted"/>
<evidence type="ECO:0000313" key="2">
    <source>
        <dbReference type="Proteomes" id="UP000293360"/>
    </source>
</evidence>
<gene>
    <name evidence="1" type="ORF">DL764_007267</name>
</gene>
<reference evidence="1 2" key="1">
    <citation type="submission" date="2018-06" db="EMBL/GenBank/DDBJ databases">
        <title>Complete Genomes of Monosporascus.</title>
        <authorList>
            <person name="Robinson A.J."/>
            <person name="Natvig D.O."/>
        </authorList>
    </citation>
    <scope>NUCLEOTIDE SEQUENCE [LARGE SCALE GENOMIC DNA]</scope>
    <source>
        <strain evidence="1 2">CBS 110550</strain>
    </source>
</reference>
<organism evidence="1 2">
    <name type="scientific">Monosporascus ibericus</name>
    <dbReference type="NCBI Taxonomy" id="155417"/>
    <lineage>
        <taxon>Eukaryota</taxon>
        <taxon>Fungi</taxon>
        <taxon>Dikarya</taxon>
        <taxon>Ascomycota</taxon>
        <taxon>Pezizomycotina</taxon>
        <taxon>Sordariomycetes</taxon>
        <taxon>Xylariomycetidae</taxon>
        <taxon>Xylariales</taxon>
        <taxon>Xylariales incertae sedis</taxon>
        <taxon>Monosporascus</taxon>
    </lineage>
</organism>
<protein>
    <submittedName>
        <fullName evidence="1">Uncharacterized protein</fullName>
    </submittedName>
</protein>